<proteinExistence type="predicted"/>
<dbReference type="Gene3D" id="1.10.10.10">
    <property type="entry name" value="Winged helix-like DNA-binding domain superfamily/Winged helix DNA-binding domain"/>
    <property type="match status" value="1"/>
</dbReference>
<dbReference type="AlphaFoldDB" id="A0A1Z4LJV0"/>
<dbReference type="InterPro" id="IPR036388">
    <property type="entry name" value="WH-like_DNA-bd_sf"/>
</dbReference>
<sequence length="128" mass="14918">MKAYDQDLRQKIINAFCSREYSYRELAKRFHVSLSFIQRLIGRYLDTGLVEPLPHKSGNPAKIKEEHYPALQQLVEENNDATLEELCIQMELKTKVKISRSGMCKTLGKLQLTRKKNIARCRTRYGKS</sequence>
<evidence type="ECO:0000259" key="1">
    <source>
        <dbReference type="Pfam" id="PF01710"/>
    </source>
</evidence>
<keyword evidence="3" id="KW-1185">Reference proteome</keyword>
<dbReference type="InterPro" id="IPR009057">
    <property type="entry name" value="Homeodomain-like_sf"/>
</dbReference>
<accession>A0A1Z4LJV0</accession>
<dbReference type="EMBL" id="AP018227">
    <property type="protein sequence ID" value="BAY81512.1"/>
    <property type="molecule type" value="Genomic_DNA"/>
</dbReference>
<dbReference type="Pfam" id="PF01710">
    <property type="entry name" value="HTH_Tnp_IS630"/>
    <property type="match status" value="1"/>
</dbReference>
<organism evidence="2 3">
    <name type="scientific">Calothrix parasitica NIES-267</name>
    <dbReference type="NCBI Taxonomy" id="1973488"/>
    <lineage>
        <taxon>Bacteria</taxon>
        <taxon>Bacillati</taxon>
        <taxon>Cyanobacteriota</taxon>
        <taxon>Cyanophyceae</taxon>
        <taxon>Nostocales</taxon>
        <taxon>Calotrichaceae</taxon>
        <taxon>Calothrix</taxon>
    </lineage>
</organism>
<evidence type="ECO:0000313" key="2">
    <source>
        <dbReference type="EMBL" id="BAY81512.1"/>
    </source>
</evidence>
<dbReference type="OrthoDB" id="5511915at2"/>
<dbReference type="SUPFAM" id="SSF46689">
    <property type="entry name" value="Homeodomain-like"/>
    <property type="match status" value="1"/>
</dbReference>
<feature type="domain" description="Transposase Synechocystis PCC 6803" evidence="1">
    <location>
        <begin position="3"/>
        <end position="122"/>
    </location>
</feature>
<name>A0A1Z4LJV0_9CYAN</name>
<protein>
    <submittedName>
        <fullName evidence="2">Transposase</fullName>
    </submittedName>
</protein>
<dbReference type="InterPro" id="IPR002622">
    <property type="entry name" value="Transposase_14"/>
</dbReference>
<dbReference type="Proteomes" id="UP000218418">
    <property type="component" value="Chromosome"/>
</dbReference>
<evidence type="ECO:0000313" key="3">
    <source>
        <dbReference type="Proteomes" id="UP000218418"/>
    </source>
</evidence>
<gene>
    <name evidence="2" type="ORF">NIES267_09890</name>
</gene>
<reference evidence="2 3" key="1">
    <citation type="submission" date="2017-06" db="EMBL/GenBank/DDBJ databases">
        <title>Genome sequencing of cyanobaciteial culture collection at National Institute for Environmental Studies (NIES).</title>
        <authorList>
            <person name="Hirose Y."/>
            <person name="Shimura Y."/>
            <person name="Fujisawa T."/>
            <person name="Nakamura Y."/>
            <person name="Kawachi M."/>
        </authorList>
    </citation>
    <scope>NUCLEOTIDE SEQUENCE [LARGE SCALE GENOMIC DNA]</scope>
    <source>
        <strain evidence="2 3">NIES-267</strain>
    </source>
</reference>